<comment type="subcellular location">
    <subcellularLocation>
        <location evidence="1">Nucleus</location>
    </subcellularLocation>
</comment>
<evidence type="ECO:0000256" key="1">
    <source>
        <dbReference type="ARBA" id="ARBA00004123"/>
    </source>
</evidence>
<dbReference type="PANTHER" id="PTHR13495">
    <property type="entry name" value="NEFA-INTERACTING NUCLEAR PROTEIN NIP30"/>
    <property type="match status" value="1"/>
</dbReference>
<evidence type="ECO:0000256" key="3">
    <source>
        <dbReference type="SAM" id="MobiDB-lite"/>
    </source>
</evidence>
<feature type="region of interest" description="Disordered" evidence="3">
    <location>
        <begin position="25"/>
        <end position="46"/>
    </location>
</feature>
<dbReference type="OrthoDB" id="75807at2759"/>
<dbReference type="InterPro" id="IPR039845">
    <property type="entry name" value="FAM192A"/>
</dbReference>
<dbReference type="GO" id="GO:0005634">
    <property type="term" value="C:nucleus"/>
    <property type="evidence" value="ECO:0007669"/>
    <property type="project" value="UniProtKB-SubCell"/>
</dbReference>
<dbReference type="eggNOG" id="KOG4036">
    <property type="taxonomic scope" value="Eukaryota"/>
</dbReference>
<dbReference type="HOGENOM" id="CLU_067596_0_0_1"/>
<feature type="region of interest" description="Disordered" evidence="3">
    <location>
        <begin position="126"/>
        <end position="228"/>
    </location>
</feature>
<name>W9XXJ4_9EURO</name>
<dbReference type="EMBL" id="AMWN01000007">
    <property type="protein sequence ID" value="EXJ82085.1"/>
    <property type="molecule type" value="Genomic_DNA"/>
</dbReference>
<evidence type="ECO:0000313" key="6">
    <source>
        <dbReference type="Proteomes" id="UP000019484"/>
    </source>
</evidence>
<dbReference type="GeneID" id="19163005"/>
<dbReference type="AlphaFoldDB" id="W9XXJ4"/>
<evidence type="ECO:0000256" key="2">
    <source>
        <dbReference type="ARBA" id="ARBA00023242"/>
    </source>
</evidence>
<keyword evidence="6" id="KW-1185">Reference proteome</keyword>
<feature type="domain" description="FAM192A/Fyv6 N-terminal" evidence="4">
    <location>
        <begin position="4"/>
        <end position="110"/>
    </location>
</feature>
<protein>
    <recommendedName>
        <fullName evidence="4">FAM192A/Fyv6 N-terminal domain-containing protein</fullName>
    </recommendedName>
</protein>
<dbReference type="STRING" id="1182541.W9XXJ4"/>
<sequence>MSKFVSAGTDADSRPPPDAAWLKAQQEVEARRKSKVAEDGSQDGGKSLYEVLQQNKAAKQEAFEESIRLKNQFRPLDEDEVDFLDSVLESKRAEEDAVKQQTAEQLEAFRKQRALAEQALLDQHATDEATKADVPVGKNVWTTQKKKRRRDKKDEGEGEFEVNPKARKLSPLTADSKVSDTDQPDSTSSEHQNAGPEAKVSPDRPQTGPPKATPIALGLGDYSSDDDD</sequence>
<evidence type="ECO:0000259" key="4">
    <source>
        <dbReference type="Pfam" id="PF10187"/>
    </source>
</evidence>
<reference evidence="5 6" key="1">
    <citation type="submission" date="2013-03" db="EMBL/GenBank/DDBJ databases">
        <title>The Genome Sequence of Capronia coronata CBS 617.96.</title>
        <authorList>
            <consortium name="The Broad Institute Genomics Platform"/>
            <person name="Cuomo C."/>
            <person name="de Hoog S."/>
            <person name="Gorbushina A."/>
            <person name="Walker B."/>
            <person name="Young S.K."/>
            <person name="Zeng Q."/>
            <person name="Gargeya S."/>
            <person name="Fitzgerald M."/>
            <person name="Haas B."/>
            <person name="Abouelleil A."/>
            <person name="Allen A.W."/>
            <person name="Alvarado L."/>
            <person name="Arachchi H.M."/>
            <person name="Berlin A.M."/>
            <person name="Chapman S.B."/>
            <person name="Gainer-Dewar J."/>
            <person name="Goldberg J."/>
            <person name="Griggs A."/>
            <person name="Gujja S."/>
            <person name="Hansen M."/>
            <person name="Howarth C."/>
            <person name="Imamovic A."/>
            <person name="Ireland A."/>
            <person name="Larimer J."/>
            <person name="McCowan C."/>
            <person name="Murphy C."/>
            <person name="Pearson M."/>
            <person name="Poon T.W."/>
            <person name="Priest M."/>
            <person name="Roberts A."/>
            <person name="Saif S."/>
            <person name="Shea T."/>
            <person name="Sisk P."/>
            <person name="Sykes S."/>
            <person name="Wortman J."/>
            <person name="Nusbaum C."/>
            <person name="Birren B."/>
        </authorList>
    </citation>
    <scope>NUCLEOTIDE SEQUENCE [LARGE SCALE GENOMIC DNA]</scope>
    <source>
        <strain evidence="5 6">CBS 617.96</strain>
    </source>
</reference>
<dbReference type="Pfam" id="PF10187">
    <property type="entry name" value="FAM192A_Fyv6_N"/>
    <property type="match status" value="1"/>
</dbReference>
<dbReference type="RefSeq" id="XP_007727206.1">
    <property type="nucleotide sequence ID" value="XM_007729016.1"/>
</dbReference>
<comment type="caution">
    <text evidence="5">The sequence shown here is derived from an EMBL/GenBank/DDBJ whole genome shotgun (WGS) entry which is preliminary data.</text>
</comment>
<evidence type="ECO:0000313" key="5">
    <source>
        <dbReference type="EMBL" id="EXJ82085.1"/>
    </source>
</evidence>
<organism evidence="5 6">
    <name type="scientific">Capronia coronata CBS 617.96</name>
    <dbReference type="NCBI Taxonomy" id="1182541"/>
    <lineage>
        <taxon>Eukaryota</taxon>
        <taxon>Fungi</taxon>
        <taxon>Dikarya</taxon>
        <taxon>Ascomycota</taxon>
        <taxon>Pezizomycotina</taxon>
        <taxon>Eurotiomycetes</taxon>
        <taxon>Chaetothyriomycetidae</taxon>
        <taxon>Chaetothyriales</taxon>
        <taxon>Herpotrichiellaceae</taxon>
        <taxon>Capronia</taxon>
    </lineage>
</organism>
<proteinExistence type="predicted"/>
<dbReference type="InterPro" id="IPR019331">
    <property type="entry name" value="FAM192A/Fyv6_N"/>
</dbReference>
<dbReference type="PANTHER" id="PTHR13495:SF0">
    <property type="entry name" value="PSME3-INTERACTING PROTEIN"/>
    <property type="match status" value="1"/>
</dbReference>
<gene>
    <name evidence="5" type="ORF">A1O1_08154</name>
</gene>
<keyword evidence="2" id="KW-0539">Nucleus</keyword>
<dbReference type="Proteomes" id="UP000019484">
    <property type="component" value="Unassembled WGS sequence"/>
</dbReference>
<feature type="compositionally biased region" description="Basic and acidic residues" evidence="3">
    <location>
        <begin position="26"/>
        <end position="38"/>
    </location>
</feature>
<accession>W9XXJ4</accession>